<dbReference type="EMBL" id="BARW01016984">
    <property type="protein sequence ID" value="GAI97448.1"/>
    <property type="molecule type" value="Genomic_DNA"/>
</dbReference>
<proteinExistence type="predicted"/>
<feature type="non-terminal residue" evidence="1">
    <location>
        <position position="1"/>
    </location>
</feature>
<evidence type="ECO:0000313" key="1">
    <source>
        <dbReference type="EMBL" id="GAI97448.1"/>
    </source>
</evidence>
<reference evidence="1" key="1">
    <citation type="journal article" date="2014" name="Front. Microbiol.">
        <title>High frequency of phylogenetically diverse reductive dehalogenase-homologous genes in deep subseafloor sedimentary metagenomes.</title>
        <authorList>
            <person name="Kawai M."/>
            <person name="Futagami T."/>
            <person name="Toyoda A."/>
            <person name="Takaki Y."/>
            <person name="Nishi S."/>
            <person name="Hori S."/>
            <person name="Arai W."/>
            <person name="Tsubouchi T."/>
            <person name="Morono Y."/>
            <person name="Uchiyama I."/>
            <person name="Ito T."/>
            <person name="Fujiyama A."/>
            <person name="Inagaki F."/>
            <person name="Takami H."/>
        </authorList>
    </citation>
    <scope>NUCLEOTIDE SEQUENCE</scope>
    <source>
        <strain evidence="1">Expedition CK06-06</strain>
    </source>
</reference>
<organism evidence="1">
    <name type="scientific">marine sediment metagenome</name>
    <dbReference type="NCBI Taxonomy" id="412755"/>
    <lineage>
        <taxon>unclassified sequences</taxon>
        <taxon>metagenomes</taxon>
        <taxon>ecological metagenomes</taxon>
    </lineage>
</organism>
<sequence>KAIIFNLLRYLVIYYEAEDEGTTIFTLGTITGLDVNTLEFVISDLIVEKRVYESKLHEYRSY</sequence>
<dbReference type="AlphaFoldDB" id="X1SWY3"/>
<accession>X1SWY3</accession>
<protein>
    <submittedName>
        <fullName evidence="1">Uncharacterized protein</fullName>
    </submittedName>
</protein>
<comment type="caution">
    <text evidence="1">The sequence shown here is derived from an EMBL/GenBank/DDBJ whole genome shotgun (WGS) entry which is preliminary data.</text>
</comment>
<gene>
    <name evidence="1" type="ORF">S12H4_29440</name>
</gene>
<name>X1SWY3_9ZZZZ</name>